<name>A0A444YSJ0_ARAHY</name>
<sequence>MVGVGNLVGRPHHHHHQVAAAATAGLWPHHHEGSSNYLQKIGFPGFDFSVPSGAAAGGGGGMGPMSFTSILGGSQQQMPGLELGLSQDGHIGVINPQALTQIYQQMGQARVHQDHQEHQHHHHHHHHQQTPSSKDDSQGSGQWNCIATYSLASWVLAFYDSCLFQRCVDYFVLLC</sequence>
<proteinExistence type="predicted"/>
<evidence type="ECO:0000313" key="2">
    <source>
        <dbReference type="EMBL" id="RYR04887.1"/>
    </source>
</evidence>
<comment type="caution">
    <text evidence="2">The sequence shown here is derived from an EMBL/GenBank/DDBJ whole genome shotgun (WGS) entry which is preliminary data.</text>
</comment>
<feature type="region of interest" description="Disordered" evidence="1">
    <location>
        <begin position="106"/>
        <end position="138"/>
    </location>
</feature>
<accession>A0A444YSJ0</accession>
<organism evidence="2 3">
    <name type="scientific">Arachis hypogaea</name>
    <name type="common">Peanut</name>
    <dbReference type="NCBI Taxonomy" id="3818"/>
    <lineage>
        <taxon>Eukaryota</taxon>
        <taxon>Viridiplantae</taxon>
        <taxon>Streptophyta</taxon>
        <taxon>Embryophyta</taxon>
        <taxon>Tracheophyta</taxon>
        <taxon>Spermatophyta</taxon>
        <taxon>Magnoliopsida</taxon>
        <taxon>eudicotyledons</taxon>
        <taxon>Gunneridae</taxon>
        <taxon>Pentapetalae</taxon>
        <taxon>rosids</taxon>
        <taxon>fabids</taxon>
        <taxon>Fabales</taxon>
        <taxon>Fabaceae</taxon>
        <taxon>Papilionoideae</taxon>
        <taxon>50 kb inversion clade</taxon>
        <taxon>dalbergioids sensu lato</taxon>
        <taxon>Dalbergieae</taxon>
        <taxon>Pterocarpus clade</taxon>
        <taxon>Arachis</taxon>
    </lineage>
</organism>
<evidence type="ECO:0000313" key="3">
    <source>
        <dbReference type="Proteomes" id="UP000289738"/>
    </source>
</evidence>
<reference evidence="2 3" key="1">
    <citation type="submission" date="2019-01" db="EMBL/GenBank/DDBJ databases">
        <title>Sequencing of cultivated peanut Arachis hypogaea provides insights into genome evolution and oil improvement.</title>
        <authorList>
            <person name="Chen X."/>
        </authorList>
    </citation>
    <scope>NUCLEOTIDE SEQUENCE [LARGE SCALE GENOMIC DNA]</scope>
    <source>
        <strain evidence="3">cv. Fuhuasheng</strain>
        <tissue evidence="2">Leaves</tissue>
    </source>
</reference>
<dbReference type="Proteomes" id="UP000289738">
    <property type="component" value="Chromosome B06"/>
</dbReference>
<dbReference type="EMBL" id="SDMP01000016">
    <property type="protein sequence ID" value="RYR04887.1"/>
    <property type="molecule type" value="Genomic_DNA"/>
</dbReference>
<keyword evidence="3" id="KW-1185">Reference proteome</keyword>
<dbReference type="STRING" id="3818.A0A444YSJ0"/>
<protein>
    <submittedName>
        <fullName evidence="2">Uncharacterized protein</fullName>
    </submittedName>
</protein>
<gene>
    <name evidence="2" type="ORF">Ahy_B06g084688</name>
</gene>
<feature type="compositionally biased region" description="Basic residues" evidence="1">
    <location>
        <begin position="118"/>
        <end position="128"/>
    </location>
</feature>
<dbReference type="AlphaFoldDB" id="A0A444YSJ0"/>
<evidence type="ECO:0000256" key="1">
    <source>
        <dbReference type="SAM" id="MobiDB-lite"/>
    </source>
</evidence>